<dbReference type="PANTHER" id="PTHR30349:SF77">
    <property type="entry name" value="TYROSINE RECOMBINASE XERC"/>
    <property type="match status" value="1"/>
</dbReference>
<evidence type="ECO:0000256" key="7">
    <source>
        <dbReference type="ARBA" id="ARBA00023172"/>
    </source>
</evidence>
<dbReference type="AlphaFoldDB" id="A0A6N8I4I4"/>
<feature type="region of interest" description="Disordered" evidence="10">
    <location>
        <begin position="312"/>
        <end position="335"/>
    </location>
</feature>
<dbReference type="GO" id="GO:0007059">
    <property type="term" value="P:chromosome segregation"/>
    <property type="evidence" value="ECO:0007669"/>
    <property type="project" value="UniProtKB-KW"/>
</dbReference>
<keyword evidence="7" id="KW-0233">DNA recombination</keyword>
<keyword evidence="3" id="KW-0132">Cell division</keyword>
<dbReference type="OrthoDB" id="283809at2"/>
<evidence type="ECO:0000256" key="3">
    <source>
        <dbReference type="ARBA" id="ARBA00022618"/>
    </source>
</evidence>
<evidence type="ECO:0000256" key="9">
    <source>
        <dbReference type="PROSITE-ProRule" id="PRU01248"/>
    </source>
</evidence>
<evidence type="ECO:0000256" key="2">
    <source>
        <dbReference type="ARBA" id="ARBA00022490"/>
    </source>
</evidence>
<evidence type="ECO:0000313" key="13">
    <source>
        <dbReference type="EMBL" id="MVB12952.1"/>
    </source>
</evidence>
<keyword evidence="5" id="KW-0229">DNA integration</keyword>
<keyword evidence="4" id="KW-0159">Chromosome partition</keyword>
<sequence length="335" mass="38235">MKPEMLAEAPPVVREFLGYIGTIRGKSPKTVEEYYLDLRTFFRYIKLQRGLVPPGTKFEEIKISDVTIDLIKTIDLTQVFEYMNYLSSERSNSSATRSRKVSSLRSFFKYLTNKAGKLENNPVKELETPKTKKSLPKYLSLEQSLELLSKVEGKTRERDYCILVLFLNCGMRLSELVGLNLTDLHEGNSTVKITGKGNKERIVYLNEACHDAIKRYLAVRPREGLIDKNALFISGQRKRISPKTVQYLVKKYLSEIDLGGPGYSVHKLRHTAATLMYQHGHVDIRVLKDILGHENLSTTEIYTHLSSEQMETAAQANPLSHVKQRGPLINKENKK</sequence>
<evidence type="ECO:0000259" key="12">
    <source>
        <dbReference type="PROSITE" id="PS51900"/>
    </source>
</evidence>
<evidence type="ECO:0000256" key="6">
    <source>
        <dbReference type="ARBA" id="ARBA00023125"/>
    </source>
</evidence>
<evidence type="ECO:0000256" key="8">
    <source>
        <dbReference type="ARBA" id="ARBA00023306"/>
    </source>
</evidence>
<dbReference type="InterPro" id="IPR002104">
    <property type="entry name" value="Integrase_catalytic"/>
</dbReference>
<dbReference type="SUPFAM" id="SSF56349">
    <property type="entry name" value="DNA breaking-rejoining enzymes"/>
    <property type="match status" value="1"/>
</dbReference>
<evidence type="ECO:0000313" key="15">
    <source>
        <dbReference type="Proteomes" id="UP000469440"/>
    </source>
</evidence>
<feature type="domain" description="Tyr recombinase" evidence="11">
    <location>
        <begin position="134"/>
        <end position="315"/>
    </location>
</feature>
<reference evidence="14 16" key="2">
    <citation type="submission" date="2020-08" db="EMBL/GenBank/DDBJ databases">
        <title>The isolate Caproiciproducens sp. 7D4C2 produces n-caproate at mildly acidic conditions from hexoses: genome and rBOX comparison with related strains and chain-elongating bacteria.</title>
        <authorList>
            <person name="Esquivel-Elizondo S."/>
            <person name="Bagci C."/>
            <person name="Temovska M."/>
            <person name="Jeon B.S."/>
            <person name="Bessarab I."/>
            <person name="Williams R.B.H."/>
            <person name="Huson D.H."/>
            <person name="Angenent L.T."/>
        </authorList>
    </citation>
    <scope>NUCLEOTIDE SEQUENCE [LARGE SCALE GENOMIC DNA]</scope>
    <source>
        <strain evidence="14 16">7D4C2</strain>
    </source>
</reference>
<feature type="domain" description="Core-binding (CB)" evidence="12">
    <location>
        <begin position="7"/>
        <end position="112"/>
    </location>
</feature>
<organism evidence="13 15">
    <name type="scientific">Caproicibacter fermentans</name>
    <dbReference type="NCBI Taxonomy" id="2576756"/>
    <lineage>
        <taxon>Bacteria</taxon>
        <taxon>Bacillati</taxon>
        <taxon>Bacillota</taxon>
        <taxon>Clostridia</taxon>
        <taxon>Eubacteriales</taxon>
        <taxon>Acutalibacteraceae</taxon>
        <taxon>Caproicibacter</taxon>
    </lineage>
</organism>
<dbReference type="InterPro" id="IPR044068">
    <property type="entry name" value="CB"/>
</dbReference>
<dbReference type="InterPro" id="IPR011010">
    <property type="entry name" value="DNA_brk_join_enz"/>
</dbReference>
<dbReference type="PANTHER" id="PTHR30349">
    <property type="entry name" value="PHAGE INTEGRASE-RELATED"/>
    <property type="match status" value="1"/>
</dbReference>
<reference evidence="13 15" key="1">
    <citation type="submission" date="2019-09" db="EMBL/GenBank/DDBJ databases">
        <title>Genome sequence of Clostridium sp. EA1.</title>
        <authorList>
            <person name="Poehlein A."/>
            <person name="Bengelsdorf F.R."/>
            <person name="Daniel R."/>
        </authorList>
    </citation>
    <scope>NUCLEOTIDE SEQUENCE [LARGE SCALE GENOMIC DNA]</scope>
    <source>
        <strain evidence="13 15">EA1</strain>
    </source>
</reference>
<evidence type="ECO:0000313" key="16">
    <source>
        <dbReference type="Proteomes" id="UP000515909"/>
    </source>
</evidence>
<dbReference type="GO" id="GO:0006310">
    <property type="term" value="P:DNA recombination"/>
    <property type="evidence" value="ECO:0007669"/>
    <property type="project" value="UniProtKB-KW"/>
</dbReference>
<name>A0A6N8I4I4_9FIRM</name>
<proteinExistence type="predicted"/>
<keyword evidence="6 9" id="KW-0238">DNA-binding</keyword>
<protein>
    <submittedName>
        <fullName evidence="13">Tyrosine recombinase XerC</fullName>
    </submittedName>
</protein>
<dbReference type="PROSITE" id="PS51900">
    <property type="entry name" value="CB"/>
    <property type="match status" value="1"/>
</dbReference>
<dbReference type="RefSeq" id="WP_066644219.1">
    <property type="nucleotide sequence ID" value="NZ_CP060286.1"/>
</dbReference>
<evidence type="ECO:0000256" key="10">
    <source>
        <dbReference type="SAM" id="MobiDB-lite"/>
    </source>
</evidence>
<gene>
    <name evidence="13" type="primary">xerC_12</name>
    <name evidence="13" type="ORF">CAFE_37040</name>
    <name evidence="14" type="ORF">HCR03_02645</name>
</gene>
<keyword evidence="15" id="KW-1185">Reference proteome</keyword>
<dbReference type="PROSITE" id="PS51898">
    <property type="entry name" value="TYR_RECOMBINASE"/>
    <property type="match status" value="1"/>
</dbReference>
<dbReference type="Pfam" id="PF00589">
    <property type="entry name" value="Phage_integrase"/>
    <property type="match status" value="1"/>
</dbReference>
<dbReference type="InterPro" id="IPR010998">
    <property type="entry name" value="Integrase_recombinase_N"/>
</dbReference>
<evidence type="ECO:0000256" key="4">
    <source>
        <dbReference type="ARBA" id="ARBA00022829"/>
    </source>
</evidence>
<dbReference type="Proteomes" id="UP000469440">
    <property type="component" value="Unassembled WGS sequence"/>
</dbReference>
<dbReference type="GO" id="GO:0003677">
    <property type="term" value="F:DNA binding"/>
    <property type="evidence" value="ECO:0007669"/>
    <property type="project" value="UniProtKB-UniRule"/>
</dbReference>
<accession>A0A7G8TC82</accession>
<evidence type="ECO:0000256" key="1">
    <source>
        <dbReference type="ARBA" id="ARBA00004496"/>
    </source>
</evidence>
<dbReference type="Proteomes" id="UP000515909">
    <property type="component" value="Chromosome"/>
</dbReference>
<comment type="subcellular location">
    <subcellularLocation>
        <location evidence="1">Cytoplasm</location>
    </subcellularLocation>
</comment>
<dbReference type="KEGG" id="cfem:HCR03_02645"/>
<evidence type="ECO:0000259" key="11">
    <source>
        <dbReference type="PROSITE" id="PS51898"/>
    </source>
</evidence>
<dbReference type="InterPro" id="IPR050090">
    <property type="entry name" value="Tyrosine_recombinase_XerCD"/>
</dbReference>
<dbReference type="EMBL" id="VWXL01000108">
    <property type="protein sequence ID" value="MVB12952.1"/>
    <property type="molecule type" value="Genomic_DNA"/>
</dbReference>
<dbReference type="InterPro" id="IPR013762">
    <property type="entry name" value="Integrase-like_cat_sf"/>
</dbReference>
<evidence type="ECO:0000256" key="5">
    <source>
        <dbReference type="ARBA" id="ARBA00022908"/>
    </source>
</evidence>
<keyword evidence="2" id="KW-0963">Cytoplasm</keyword>
<dbReference type="GO" id="GO:0015074">
    <property type="term" value="P:DNA integration"/>
    <property type="evidence" value="ECO:0007669"/>
    <property type="project" value="UniProtKB-KW"/>
</dbReference>
<keyword evidence="8" id="KW-0131">Cell cycle</keyword>
<dbReference type="GO" id="GO:0051301">
    <property type="term" value="P:cell division"/>
    <property type="evidence" value="ECO:0007669"/>
    <property type="project" value="UniProtKB-KW"/>
</dbReference>
<dbReference type="Gene3D" id="1.10.443.10">
    <property type="entry name" value="Intergrase catalytic core"/>
    <property type="match status" value="1"/>
</dbReference>
<evidence type="ECO:0000313" key="14">
    <source>
        <dbReference type="EMBL" id="QNK41223.1"/>
    </source>
</evidence>
<dbReference type="Gene3D" id="1.10.150.130">
    <property type="match status" value="1"/>
</dbReference>
<accession>A0A6N8I4I4</accession>
<dbReference type="EMBL" id="CP060286">
    <property type="protein sequence ID" value="QNK41223.1"/>
    <property type="molecule type" value="Genomic_DNA"/>
</dbReference>
<dbReference type="GO" id="GO:0005737">
    <property type="term" value="C:cytoplasm"/>
    <property type="evidence" value="ECO:0007669"/>
    <property type="project" value="UniProtKB-SubCell"/>
</dbReference>